<gene>
    <name evidence="1" type="ORF">Gogos_002027</name>
</gene>
<protein>
    <submittedName>
        <fullName evidence="1">Uncharacterized protein</fullName>
    </submittedName>
</protein>
<proteinExistence type="predicted"/>
<reference evidence="1 2" key="1">
    <citation type="journal article" date="2019" name="Genome Biol. Evol.">
        <title>Insights into the evolution of the New World diploid cottons (Gossypium, subgenus Houzingenia) based on genome sequencing.</title>
        <authorList>
            <person name="Grover C.E."/>
            <person name="Arick M.A. 2nd"/>
            <person name="Thrash A."/>
            <person name="Conover J.L."/>
            <person name="Sanders W.S."/>
            <person name="Peterson D.G."/>
            <person name="Frelichowski J.E."/>
            <person name="Scheffler J.A."/>
            <person name="Scheffler B.E."/>
            <person name="Wendel J.F."/>
        </authorList>
    </citation>
    <scope>NUCLEOTIDE SEQUENCE [LARGE SCALE GENOMIC DNA]</scope>
    <source>
        <strain evidence="1">5</strain>
        <tissue evidence="1">Leaf</tissue>
    </source>
</reference>
<dbReference type="EMBL" id="JABEZY010000012">
    <property type="protein sequence ID" value="MBA0750621.1"/>
    <property type="molecule type" value="Genomic_DNA"/>
</dbReference>
<feature type="non-terminal residue" evidence="1">
    <location>
        <position position="56"/>
    </location>
</feature>
<sequence>MNLSVAIDEDMDFEEGDILRSTINGIPAIEFSDRVKKILVKDMETTVVVKLLGRNI</sequence>
<evidence type="ECO:0000313" key="1">
    <source>
        <dbReference type="EMBL" id="MBA0750621.1"/>
    </source>
</evidence>
<evidence type="ECO:0000313" key="2">
    <source>
        <dbReference type="Proteomes" id="UP000593579"/>
    </source>
</evidence>
<dbReference type="Proteomes" id="UP000593579">
    <property type="component" value="Unassembled WGS sequence"/>
</dbReference>
<accession>A0A7J9CQE2</accession>
<organism evidence="1 2">
    <name type="scientific">Gossypium gossypioides</name>
    <name type="common">Mexican cotton</name>
    <name type="synonym">Selera gossypioides</name>
    <dbReference type="NCBI Taxonomy" id="34282"/>
    <lineage>
        <taxon>Eukaryota</taxon>
        <taxon>Viridiplantae</taxon>
        <taxon>Streptophyta</taxon>
        <taxon>Embryophyta</taxon>
        <taxon>Tracheophyta</taxon>
        <taxon>Spermatophyta</taxon>
        <taxon>Magnoliopsida</taxon>
        <taxon>eudicotyledons</taxon>
        <taxon>Gunneridae</taxon>
        <taxon>Pentapetalae</taxon>
        <taxon>rosids</taxon>
        <taxon>malvids</taxon>
        <taxon>Malvales</taxon>
        <taxon>Malvaceae</taxon>
        <taxon>Malvoideae</taxon>
        <taxon>Gossypium</taxon>
    </lineage>
</organism>
<dbReference type="AlphaFoldDB" id="A0A7J9CQE2"/>
<dbReference type="OrthoDB" id="1001433at2759"/>
<comment type="caution">
    <text evidence="1">The sequence shown here is derived from an EMBL/GenBank/DDBJ whole genome shotgun (WGS) entry which is preliminary data.</text>
</comment>
<keyword evidence="2" id="KW-1185">Reference proteome</keyword>
<name>A0A7J9CQE2_GOSGO</name>